<proteinExistence type="predicted"/>
<dbReference type="EMBL" id="JBEYXV010000002">
    <property type="protein sequence ID" value="MEU6819926.1"/>
    <property type="molecule type" value="Genomic_DNA"/>
</dbReference>
<dbReference type="Pfam" id="PF13412">
    <property type="entry name" value="HTH_24"/>
    <property type="match status" value="1"/>
</dbReference>
<reference evidence="5 6" key="1">
    <citation type="submission" date="2024-06" db="EMBL/GenBank/DDBJ databases">
        <title>The Natural Products Discovery Center: Release of the First 8490 Sequenced Strains for Exploring Actinobacteria Biosynthetic Diversity.</title>
        <authorList>
            <person name="Kalkreuter E."/>
            <person name="Kautsar S.A."/>
            <person name="Yang D."/>
            <person name="Bader C.D."/>
            <person name="Teijaro C.N."/>
            <person name="Fluegel L."/>
            <person name="Davis C.M."/>
            <person name="Simpson J.R."/>
            <person name="Lauterbach L."/>
            <person name="Steele A.D."/>
            <person name="Gui C."/>
            <person name="Meng S."/>
            <person name="Li G."/>
            <person name="Viehrig K."/>
            <person name="Ye F."/>
            <person name="Su P."/>
            <person name="Kiefer A.F."/>
            <person name="Nichols A."/>
            <person name="Cepeda A.J."/>
            <person name="Yan W."/>
            <person name="Fan B."/>
            <person name="Jiang Y."/>
            <person name="Adhikari A."/>
            <person name="Zheng C.-J."/>
            <person name="Schuster L."/>
            <person name="Cowan T.M."/>
            <person name="Smanski M.J."/>
            <person name="Chevrette M.G."/>
            <person name="De Carvalho L.P.S."/>
            <person name="Shen B."/>
        </authorList>
    </citation>
    <scope>NUCLEOTIDE SEQUENCE [LARGE SCALE GENOMIC DNA]</scope>
    <source>
        <strain evidence="5 6">NPDC046838</strain>
    </source>
</reference>
<dbReference type="PANTHER" id="PTHR30154:SF34">
    <property type="entry name" value="TRANSCRIPTIONAL REGULATOR AZLB"/>
    <property type="match status" value="1"/>
</dbReference>
<dbReference type="InterPro" id="IPR019885">
    <property type="entry name" value="Tscrpt_reg_HTH_AsnC-type_CS"/>
</dbReference>
<sequence>MSNEIRLDALDHEILFHLRQDGRLTNVELAKRVGLTAPPCLRRVKRLEEAGVIAGYHAVINTAALGRGLEVLIDVEVSANDRKTYLEFEEVVASYEEVIEVRRMFGRPDYFIRVAVADHAAYEAFLTGKITGLPCVLRVDSHLTMKTVKQGP</sequence>
<dbReference type="InterPro" id="IPR019887">
    <property type="entry name" value="Tscrpt_reg_AsnC/Lrp_C"/>
</dbReference>
<dbReference type="InterPro" id="IPR019888">
    <property type="entry name" value="Tscrpt_reg_AsnC-like"/>
</dbReference>
<dbReference type="RefSeq" id="WP_359344850.1">
    <property type="nucleotide sequence ID" value="NZ_JBEYXV010000002.1"/>
</dbReference>
<keyword evidence="2" id="KW-0238">DNA-binding</keyword>
<keyword evidence="6" id="KW-1185">Reference proteome</keyword>
<dbReference type="InterPro" id="IPR036390">
    <property type="entry name" value="WH_DNA-bd_sf"/>
</dbReference>
<dbReference type="CDD" id="cd00090">
    <property type="entry name" value="HTH_ARSR"/>
    <property type="match status" value="1"/>
</dbReference>
<dbReference type="Gene3D" id="1.10.10.10">
    <property type="entry name" value="Winged helix-like DNA-binding domain superfamily/Winged helix DNA-binding domain"/>
    <property type="match status" value="1"/>
</dbReference>
<evidence type="ECO:0000256" key="3">
    <source>
        <dbReference type="ARBA" id="ARBA00023163"/>
    </source>
</evidence>
<dbReference type="Gene3D" id="3.30.70.920">
    <property type="match status" value="1"/>
</dbReference>
<dbReference type="SUPFAM" id="SSF54909">
    <property type="entry name" value="Dimeric alpha+beta barrel"/>
    <property type="match status" value="1"/>
</dbReference>
<dbReference type="SMART" id="SM00344">
    <property type="entry name" value="HTH_ASNC"/>
    <property type="match status" value="1"/>
</dbReference>
<protein>
    <submittedName>
        <fullName evidence="5">Lrp/AsnC family transcriptional regulator</fullName>
    </submittedName>
</protein>
<dbReference type="PANTHER" id="PTHR30154">
    <property type="entry name" value="LEUCINE-RESPONSIVE REGULATORY PROTEIN"/>
    <property type="match status" value="1"/>
</dbReference>
<keyword evidence="1" id="KW-0805">Transcription regulation</keyword>
<evidence type="ECO:0000313" key="6">
    <source>
        <dbReference type="Proteomes" id="UP001551176"/>
    </source>
</evidence>
<dbReference type="InterPro" id="IPR036388">
    <property type="entry name" value="WH-like_DNA-bd_sf"/>
</dbReference>
<dbReference type="InterPro" id="IPR000485">
    <property type="entry name" value="AsnC-type_HTH_dom"/>
</dbReference>
<dbReference type="Pfam" id="PF01037">
    <property type="entry name" value="AsnC_trans_reg"/>
    <property type="match status" value="1"/>
</dbReference>
<name>A0ABV3BG38_9ACTN</name>
<gene>
    <name evidence="5" type="ORF">ABZ921_04790</name>
</gene>
<dbReference type="InterPro" id="IPR011991">
    <property type="entry name" value="ArsR-like_HTH"/>
</dbReference>
<evidence type="ECO:0000256" key="1">
    <source>
        <dbReference type="ARBA" id="ARBA00023015"/>
    </source>
</evidence>
<dbReference type="PROSITE" id="PS50956">
    <property type="entry name" value="HTH_ASNC_2"/>
    <property type="match status" value="1"/>
</dbReference>
<dbReference type="PRINTS" id="PR00033">
    <property type="entry name" value="HTHASNC"/>
</dbReference>
<evidence type="ECO:0000313" key="5">
    <source>
        <dbReference type="EMBL" id="MEU6819926.1"/>
    </source>
</evidence>
<feature type="domain" description="HTH asnC-type" evidence="4">
    <location>
        <begin position="7"/>
        <end position="68"/>
    </location>
</feature>
<evidence type="ECO:0000259" key="4">
    <source>
        <dbReference type="PROSITE" id="PS50956"/>
    </source>
</evidence>
<evidence type="ECO:0000256" key="2">
    <source>
        <dbReference type="ARBA" id="ARBA00023125"/>
    </source>
</evidence>
<keyword evidence="3" id="KW-0804">Transcription</keyword>
<accession>A0ABV3BG38</accession>
<dbReference type="SUPFAM" id="SSF46785">
    <property type="entry name" value="Winged helix' DNA-binding domain"/>
    <property type="match status" value="1"/>
</dbReference>
<comment type="caution">
    <text evidence="5">The sequence shown here is derived from an EMBL/GenBank/DDBJ whole genome shotgun (WGS) entry which is preliminary data.</text>
</comment>
<dbReference type="InterPro" id="IPR011008">
    <property type="entry name" value="Dimeric_a/b-barrel"/>
</dbReference>
<dbReference type="Proteomes" id="UP001551176">
    <property type="component" value="Unassembled WGS sequence"/>
</dbReference>
<dbReference type="PROSITE" id="PS00519">
    <property type="entry name" value="HTH_ASNC_1"/>
    <property type="match status" value="1"/>
</dbReference>
<organism evidence="5 6">
    <name type="scientific">Streptomyces atriruber</name>
    <dbReference type="NCBI Taxonomy" id="545121"/>
    <lineage>
        <taxon>Bacteria</taxon>
        <taxon>Bacillati</taxon>
        <taxon>Actinomycetota</taxon>
        <taxon>Actinomycetes</taxon>
        <taxon>Kitasatosporales</taxon>
        <taxon>Streptomycetaceae</taxon>
        <taxon>Streptomyces</taxon>
    </lineage>
</organism>